<protein>
    <recommendedName>
        <fullName evidence="4">DUF11 domain-containing protein</fullName>
    </recommendedName>
</protein>
<dbReference type="STRING" id="1044.EH31_00305"/>
<dbReference type="EMBL" id="JMIW01000001">
    <property type="protein sequence ID" value="KEO91138.1"/>
    <property type="molecule type" value="Genomic_DNA"/>
</dbReference>
<evidence type="ECO:0008006" key="4">
    <source>
        <dbReference type="Google" id="ProtNLM"/>
    </source>
</evidence>
<dbReference type="Proteomes" id="UP000027647">
    <property type="component" value="Unassembled WGS sequence"/>
</dbReference>
<dbReference type="NCBIfam" id="TIGR01451">
    <property type="entry name" value="B_ant_repeat"/>
    <property type="match status" value="1"/>
</dbReference>
<gene>
    <name evidence="2" type="ORF">EH31_00305</name>
</gene>
<dbReference type="RefSeq" id="WP_034957383.1">
    <property type="nucleotide sequence ID" value="NZ_JMIW01000001.1"/>
</dbReference>
<name>A0A074MH20_ERYLO</name>
<evidence type="ECO:0000313" key="3">
    <source>
        <dbReference type="Proteomes" id="UP000027647"/>
    </source>
</evidence>
<organism evidence="2 3">
    <name type="scientific">Erythrobacter longus</name>
    <dbReference type="NCBI Taxonomy" id="1044"/>
    <lineage>
        <taxon>Bacteria</taxon>
        <taxon>Pseudomonadati</taxon>
        <taxon>Pseudomonadota</taxon>
        <taxon>Alphaproteobacteria</taxon>
        <taxon>Sphingomonadales</taxon>
        <taxon>Erythrobacteraceae</taxon>
        <taxon>Erythrobacter/Porphyrobacter group</taxon>
        <taxon>Erythrobacter</taxon>
    </lineage>
</organism>
<dbReference type="eggNOG" id="COG4719">
    <property type="taxonomic scope" value="Bacteria"/>
</dbReference>
<comment type="caution">
    <text evidence="2">The sequence shown here is derived from an EMBL/GenBank/DDBJ whole genome shotgun (WGS) entry which is preliminary data.</text>
</comment>
<feature type="signal peptide" evidence="1">
    <location>
        <begin position="1"/>
        <end position="27"/>
    </location>
</feature>
<evidence type="ECO:0000256" key="1">
    <source>
        <dbReference type="SAM" id="SignalP"/>
    </source>
</evidence>
<dbReference type="OrthoDB" id="8455960at2"/>
<feature type="chain" id="PRO_5001697190" description="DUF11 domain-containing protein" evidence="1">
    <location>
        <begin position="28"/>
        <end position="326"/>
    </location>
</feature>
<keyword evidence="3" id="KW-1185">Reference proteome</keyword>
<dbReference type="AlphaFoldDB" id="A0A074MH20"/>
<sequence length="326" mass="32056">MDTQKLISSLLATSVLATLTLSAPAMAEGVSAGSLIENTATATYEDGEGPKTVDSNTVTVRVDELLDVTVTSQDSTPVAAEPGQEVLTFEVTNQGNGPEAFTLTANPAVAGNDFDTSVTSIAIDTNGNGVYDDGVDVILTGPETTPDLAADEAITVFVIVEVPAGVNDGDISDVELLAEAVTGTGSPGTTFAGAGVDGGDAIVGTTGADSAANGSLVVGLTTVDLTKAVSLLDPFGGTGAVPGTVATFTLTAVVVGSGSLDSLVITDGIPADTTYVPGSLTLDGAPLTDASGDDAGEASDAAGISVDIGTVNGGDSYDVTFDVTID</sequence>
<evidence type="ECO:0000313" key="2">
    <source>
        <dbReference type="EMBL" id="KEO91138.1"/>
    </source>
</evidence>
<reference evidence="2 3" key="1">
    <citation type="submission" date="2014-04" db="EMBL/GenBank/DDBJ databases">
        <title>A comprehensive comparison of genomes of Erythrobacter spp. strains.</title>
        <authorList>
            <person name="Zheng Q."/>
        </authorList>
    </citation>
    <scope>NUCLEOTIDE SEQUENCE [LARGE SCALE GENOMIC DNA]</scope>
    <source>
        <strain evidence="2 3">DSM 6997</strain>
    </source>
</reference>
<keyword evidence="1" id="KW-0732">Signal</keyword>
<accession>A0A074MH20</accession>
<proteinExistence type="predicted"/>
<dbReference type="InterPro" id="IPR047589">
    <property type="entry name" value="DUF11_rpt"/>
</dbReference>